<gene>
    <name evidence="9" type="primary">MDM12</name>
    <name evidence="12" type="ORF">TCAP_02074</name>
</gene>
<dbReference type="PANTHER" id="PTHR28204">
    <property type="entry name" value="MITOCHONDRIAL DISTRIBUTION AND MORPHOLOGY PROTEIN 12"/>
    <property type="match status" value="1"/>
</dbReference>
<dbReference type="OrthoDB" id="3356905at2759"/>
<feature type="compositionally biased region" description="Polar residues" evidence="10">
    <location>
        <begin position="182"/>
        <end position="193"/>
    </location>
</feature>
<feature type="region of interest" description="Disordered" evidence="10">
    <location>
        <begin position="174"/>
        <end position="264"/>
    </location>
</feature>
<feature type="compositionally biased region" description="Polar residues" evidence="10">
    <location>
        <begin position="212"/>
        <end position="226"/>
    </location>
</feature>
<keyword evidence="8 9" id="KW-0472">Membrane</keyword>
<dbReference type="AlphaFoldDB" id="A0A2K3QKE7"/>
<evidence type="ECO:0000256" key="2">
    <source>
        <dbReference type="ARBA" id="ARBA00022448"/>
    </source>
</evidence>
<proteinExistence type="inferred from homology"/>
<dbReference type="PROSITE" id="PS51847">
    <property type="entry name" value="SMP"/>
    <property type="match status" value="1"/>
</dbReference>
<comment type="caution">
    <text evidence="12">The sequence shown here is derived from an EMBL/GenBank/DDBJ whole genome shotgun (WGS) entry which is preliminary data.</text>
</comment>
<evidence type="ECO:0000256" key="9">
    <source>
        <dbReference type="HAMAP-Rule" id="MF_03104"/>
    </source>
</evidence>
<organism evidence="12 13">
    <name type="scientific">Tolypocladium capitatum</name>
    <dbReference type="NCBI Taxonomy" id="45235"/>
    <lineage>
        <taxon>Eukaryota</taxon>
        <taxon>Fungi</taxon>
        <taxon>Dikarya</taxon>
        <taxon>Ascomycota</taxon>
        <taxon>Pezizomycotina</taxon>
        <taxon>Sordariomycetes</taxon>
        <taxon>Hypocreomycetidae</taxon>
        <taxon>Hypocreales</taxon>
        <taxon>Ophiocordycipitaceae</taxon>
        <taxon>Tolypocladium</taxon>
    </lineage>
</organism>
<name>A0A2K3QKE7_9HYPO</name>
<comment type="similarity">
    <text evidence="9">Belongs to the MDM12 family.</text>
</comment>
<keyword evidence="7 9" id="KW-0496">Mitochondrion</keyword>
<keyword evidence="3 9" id="KW-1000">Mitochondrion outer membrane</keyword>
<comment type="function">
    <text evidence="9">Component of the ERMES/MDM complex, which serves as a molecular tether to connect the endoplasmic reticulum (ER) and mitochondria. Components of this complex are involved in the control of mitochondrial shape and protein biogenesis, and function in nonvesicular lipid trafficking between the ER and mitochondria. MDM12 is required for the interaction of the ER-resident membrane protein MMM1 and the outer mitochondrial membrane-resident beta-barrel protein MDM10. The MDM12-MMM1 subcomplex functions in the major beta-barrel assembly pathway that is responsible for biogenesis of all mitochondrial outer membrane beta-barrel proteins, and acts in a late step after the SAM complex. The MDM10-MDM12-MMM1 subcomplex further acts in the TOM40-specific pathway after the action of the MDM12-MMM1 complex. Essential for establishing and maintaining the structure of mitochondria and maintenance of mtDNA nucleoids.</text>
</comment>
<evidence type="ECO:0000256" key="7">
    <source>
        <dbReference type="ARBA" id="ARBA00023128"/>
    </source>
</evidence>
<sequence>MSIDLNWETLTSGPDGDALAERIRTFVHDRFQTVPLPRFIRSVNVHGFDFGTIAPELELKDITDPLPDFYEQELDDDESDDDDDGRAEAAEREKLAVGLGARRRPPAGLRTVLRSEMGGHHDMGSSFLGTSTPGILGGPGLNYFQSHLGTGTHTPLAAVVGAHLGNGSWMGSALDSPAPASHSRQPSQSSILSVDNFAGGLDPQRPLREKSSVSTLAPTSVSTSRPPTRDPHFGESAVEDDEDEEAVRAGKGHAPATPRREPRVEDVQSVFRIRYTGDIRLNLTAEILLDYPMPSFVGIPLKLNITGLSFDGVGVLAKIRKRVHCCFLSPEDAVAAVGADEPAESAAAADGGEQQATKHRGRLGGLLQEIKVESEIGERDGRKQSLKNVGKVERFVLEQVRRIFEEEFVYPSFWTFLV</sequence>
<evidence type="ECO:0000256" key="6">
    <source>
        <dbReference type="ARBA" id="ARBA00023121"/>
    </source>
</evidence>
<keyword evidence="4 9" id="KW-0256">Endoplasmic reticulum</keyword>
<keyword evidence="2" id="KW-0813">Transport</keyword>
<evidence type="ECO:0000313" key="12">
    <source>
        <dbReference type="EMBL" id="PNY28007.1"/>
    </source>
</evidence>
<keyword evidence="13" id="KW-1185">Reference proteome</keyword>
<dbReference type="CDD" id="cd21672">
    <property type="entry name" value="SMP_Mdm12"/>
    <property type="match status" value="1"/>
</dbReference>
<dbReference type="GO" id="GO:0032865">
    <property type="term" value="C:ERMES complex"/>
    <property type="evidence" value="ECO:0007669"/>
    <property type="project" value="UniProtKB-UniRule"/>
</dbReference>
<evidence type="ECO:0000256" key="3">
    <source>
        <dbReference type="ARBA" id="ARBA00022787"/>
    </source>
</evidence>
<accession>A0A2K3QKE7</accession>
<evidence type="ECO:0000256" key="1">
    <source>
        <dbReference type="ARBA" id="ARBA00004370"/>
    </source>
</evidence>
<dbReference type="GO" id="GO:0008289">
    <property type="term" value="F:lipid binding"/>
    <property type="evidence" value="ECO:0007669"/>
    <property type="project" value="UniProtKB-KW"/>
</dbReference>
<dbReference type="HAMAP" id="MF_03104">
    <property type="entry name" value="Mdm12"/>
    <property type="match status" value="1"/>
</dbReference>
<protein>
    <recommendedName>
        <fullName evidence="9">Mitochondrial distribution and morphology protein 12</fullName>
    </recommendedName>
    <alternativeName>
        <fullName evidence="9">Mitochondrial inheritance component MDM12</fullName>
    </alternativeName>
</protein>
<evidence type="ECO:0000256" key="10">
    <source>
        <dbReference type="SAM" id="MobiDB-lite"/>
    </source>
</evidence>
<evidence type="ECO:0000256" key="8">
    <source>
        <dbReference type="ARBA" id="ARBA00023136"/>
    </source>
</evidence>
<keyword evidence="5" id="KW-0445">Lipid transport</keyword>
<dbReference type="GO" id="GO:0045040">
    <property type="term" value="P:protein insertion into mitochondrial outer membrane"/>
    <property type="evidence" value="ECO:0007669"/>
    <property type="project" value="UniProtKB-UniRule"/>
</dbReference>
<evidence type="ECO:0000259" key="11">
    <source>
        <dbReference type="PROSITE" id="PS51847"/>
    </source>
</evidence>
<dbReference type="InterPro" id="IPR031468">
    <property type="entry name" value="SMP_LBD"/>
</dbReference>
<feature type="domain" description="SMP-LTD" evidence="11">
    <location>
        <begin position="1"/>
        <end position="418"/>
    </location>
</feature>
<dbReference type="GO" id="GO:1990456">
    <property type="term" value="P:mitochondrion-endoplasmic reticulum membrane tethering"/>
    <property type="evidence" value="ECO:0007669"/>
    <property type="project" value="TreeGrafter"/>
</dbReference>
<dbReference type="Proteomes" id="UP000236621">
    <property type="component" value="Unassembled WGS sequence"/>
</dbReference>
<comment type="subunit">
    <text evidence="9">Component of the ER-mitochondria encounter structure (ERMES) or MDM complex, composed of MMM1, MDM10, MDM12 and MDM34. A MMM1 homodimer associates with one molecule of MDM12 on each side in a pairwise head-to-tail manner, and the SMP-LTD domains of MMM1 and MDM12 generate a continuous hydrophobic tunnel for phospholipid trafficking.</text>
</comment>
<dbReference type="GO" id="GO:0005789">
    <property type="term" value="C:endoplasmic reticulum membrane"/>
    <property type="evidence" value="ECO:0007669"/>
    <property type="project" value="UniProtKB-SubCell"/>
</dbReference>
<dbReference type="STRING" id="45235.A0A2K3QKE7"/>
<comment type="subcellular location">
    <subcellularLocation>
        <location evidence="1">Membrane</location>
    </subcellularLocation>
    <subcellularLocation>
        <location evidence="9">Mitochondrion outer membrane</location>
        <topology evidence="9">Peripheral membrane protein</topology>
        <orientation evidence="9">Cytoplasmic side</orientation>
    </subcellularLocation>
    <subcellularLocation>
        <location evidence="9">Endoplasmic reticulum membrane</location>
        <topology evidence="9">Peripheral membrane protein</topology>
        <orientation evidence="9">Cytoplasmic side</orientation>
    </subcellularLocation>
    <text evidence="9">The ERMES/MDM complex localizes to a few discrete foci (around 10 per single cell), that represent mitochondria-endoplasmic reticulum junctions. These foci are often found next to mtDNA nucleoids.</text>
</comment>
<keyword evidence="6" id="KW-0446">Lipid-binding</keyword>
<dbReference type="PANTHER" id="PTHR28204:SF1">
    <property type="entry name" value="MITOCHONDRIAL DISTRIBUTION AND MORPHOLOGY PROTEIN 12"/>
    <property type="match status" value="1"/>
</dbReference>
<dbReference type="GO" id="GO:0015914">
    <property type="term" value="P:phospholipid transport"/>
    <property type="evidence" value="ECO:0007669"/>
    <property type="project" value="TreeGrafter"/>
</dbReference>
<reference evidence="12 13" key="1">
    <citation type="submission" date="2017-08" db="EMBL/GenBank/DDBJ databases">
        <title>Harnessing the power of phylogenomics to disentangle the directionality and signatures of interkingdom host jumping in the parasitic fungal genus Tolypocladium.</title>
        <authorList>
            <person name="Quandt C.A."/>
            <person name="Patterson W."/>
            <person name="Spatafora J.W."/>
        </authorList>
    </citation>
    <scope>NUCLEOTIDE SEQUENCE [LARGE SCALE GENOMIC DNA]</scope>
    <source>
        <strain evidence="12 13">CBS 113982</strain>
    </source>
</reference>
<dbReference type="Pfam" id="PF26544">
    <property type="entry name" value="Mdm12"/>
    <property type="match status" value="2"/>
</dbReference>
<evidence type="ECO:0000256" key="5">
    <source>
        <dbReference type="ARBA" id="ARBA00023055"/>
    </source>
</evidence>
<dbReference type="EMBL" id="NRSZ01000317">
    <property type="protein sequence ID" value="PNY28007.1"/>
    <property type="molecule type" value="Genomic_DNA"/>
</dbReference>
<evidence type="ECO:0000313" key="13">
    <source>
        <dbReference type="Proteomes" id="UP000236621"/>
    </source>
</evidence>
<evidence type="ECO:0000256" key="4">
    <source>
        <dbReference type="ARBA" id="ARBA00022824"/>
    </source>
</evidence>
<dbReference type="InterPro" id="IPR027532">
    <property type="entry name" value="Mdm12"/>
</dbReference>